<dbReference type="RefSeq" id="WP_189064500.1">
    <property type="nucleotide sequence ID" value="NZ_BMQM01000008.1"/>
</dbReference>
<proteinExistence type="predicted"/>
<name>A0ABQ2RPP4_9DEIO</name>
<protein>
    <submittedName>
        <fullName evidence="2">Uncharacterized protein</fullName>
    </submittedName>
</protein>
<gene>
    <name evidence="2" type="ORF">GCM10008959_16460</name>
</gene>
<keyword evidence="3" id="KW-1185">Reference proteome</keyword>
<accession>A0ABQ2RPP4</accession>
<dbReference type="EMBL" id="BMQM01000008">
    <property type="protein sequence ID" value="GGR55498.1"/>
    <property type="molecule type" value="Genomic_DNA"/>
</dbReference>
<dbReference type="NCBIfam" id="NF038403">
    <property type="entry name" value="perm_prefix_1"/>
    <property type="match status" value="1"/>
</dbReference>
<reference evidence="3" key="1">
    <citation type="journal article" date="2019" name="Int. J. Syst. Evol. Microbiol.">
        <title>The Global Catalogue of Microorganisms (GCM) 10K type strain sequencing project: providing services to taxonomists for standard genome sequencing and annotation.</title>
        <authorList>
            <consortium name="The Broad Institute Genomics Platform"/>
            <consortium name="The Broad Institute Genome Sequencing Center for Infectious Disease"/>
            <person name="Wu L."/>
            <person name="Ma J."/>
        </authorList>
    </citation>
    <scope>NUCLEOTIDE SEQUENCE [LARGE SCALE GENOMIC DNA]</scope>
    <source>
        <strain evidence="3">JCM 31404</strain>
    </source>
</reference>
<evidence type="ECO:0000313" key="2">
    <source>
        <dbReference type="EMBL" id="GGR55498.1"/>
    </source>
</evidence>
<dbReference type="InterPro" id="IPR047928">
    <property type="entry name" value="Perm_prefix_1"/>
</dbReference>
<evidence type="ECO:0000256" key="1">
    <source>
        <dbReference type="SAM" id="MobiDB-lite"/>
    </source>
</evidence>
<comment type="caution">
    <text evidence="2">The sequence shown here is derived from an EMBL/GenBank/DDBJ whole genome shotgun (WGS) entry which is preliminary data.</text>
</comment>
<evidence type="ECO:0000313" key="3">
    <source>
        <dbReference type="Proteomes" id="UP000634308"/>
    </source>
</evidence>
<dbReference type="Proteomes" id="UP000634308">
    <property type="component" value="Unassembled WGS sequence"/>
</dbReference>
<sequence length="381" mass="42281">MSPEEHYVRRATRGLRGKERQETQTELLDHITERTRQLTLTGLTPEQARTQAMQELGSPATVARSLRANQHVHPALSAAALLALATLLLWPVPELLYARTDPFNSTTTQSVRELRAEGYLTVREANSQLKPYGIQLKYHSESWELRHAGLPTASIASAISWVCQGPTTSSAADQPRYLLSDMPTVAYVNPSALLACMSEAGWPLQVRGEQVSLQGKEFPLAWSKGQLTSLYARQVEKSVSQLPQAVWRTPPHYPLNLWNGALIWPWAPTITDLRRITVKSSGQNAVLLIRADVQHTMTYPTERTYKAPIFISIATPVDEQGNTQIPRSIKTPGQSAPMNINLMNSVKDWYSAPISARPAILVALPDRTDAPIDLTPLTFNP</sequence>
<feature type="region of interest" description="Disordered" evidence="1">
    <location>
        <begin position="1"/>
        <end position="23"/>
    </location>
</feature>
<organism evidence="2 3">
    <name type="scientific">Deinococcus seoulensis</name>
    <dbReference type="NCBI Taxonomy" id="1837379"/>
    <lineage>
        <taxon>Bacteria</taxon>
        <taxon>Thermotogati</taxon>
        <taxon>Deinococcota</taxon>
        <taxon>Deinococci</taxon>
        <taxon>Deinococcales</taxon>
        <taxon>Deinococcaceae</taxon>
        <taxon>Deinococcus</taxon>
    </lineage>
</organism>